<accession>A0A3E1NII1</accession>
<comment type="caution">
    <text evidence="2">The sequence shown here is derived from an EMBL/GenBank/DDBJ whole genome shotgun (WGS) entry which is preliminary data.</text>
</comment>
<protein>
    <submittedName>
        <fullName evidence="2">Uncharacterized protein</fullName>
    </submittedName>
</protein>
<proteinExistence type="predicted"/>
<dbReference type="Proteomes" id="UP000261284">
    <property type="component" value="Unassembled WGS sequence"/>
</dbReference>
<dbReference type="AlphaFoldDB" id="A0A3E1NII1"/>
<evidence type="ECO:0000313" key="3">
    <source>
        <dbReference type="Proteomes" id="UP000261284"/>
    </source>
</evidence>
<dbReference type="EMBL" id="QTJU01000004">
    <property type="protein sequence ID" value="RFM27691.1"/>
    <property type="molecule type" value="Genomic_DNA"/>
</dbReference>
<name>A0A3E1NII1_9BACT</name>
<sequence>MRPAGGVYTPLPVFNIFYRIGSRSIVFFAETTTMRNRVTAVCIIALLAASCGSSKKSTGSDDSEKKFEDVIAEQPPVSVTRTTTPVTVDGDISEWNVPAALTDHSTGITTTLQADTANLYIAIHVMNQATQYKILRNGLDLYLDTASKKKEQVVIGFPVADQNMDIPVPAPAAANANTSPKKAMIQKAMMMQTHGLLYFHDGLHLKKNEHGPSVALAEDGNNNLVYEAAVPLKEILGENFRLTGTPISLYVGARIHGFAKKQGDDKSEQSFTGTDEGFGGRGRGRRNPAFGSNYQGGAYNENLAKIHKDVVFWVKANVQ</sequence>
<evidence type="ECO:0000256" key="1">
    <source>
        <dbReference type="SAM" id="MobiDB-lite"/>
    </source>
</evidence>
<feature type="region of interest" description="Disordered" evidence="1">
    <location>
        <begin position="261"/>
        <end position="293"/>
    </location>
</feature>
<keyword evidence="3" id="KW-1185">Reference proteome</keyword>
<organism evidence="2 3">
    <name type="scientific">Deminuibacter soli</name>
    <dbReference type="NCBI Taxonomy" id="2291815"/>
    <lineage>
        <taxon>Bacteria</taxon>
        <taxon>Pseudomonadati</taxon>
        <taxon>Bacteroidota</taxon>
        <taxon>Chitinophagia</taxon>
        <taxon>Chitinophagales</taxon>
        <taxon>Chitinophagaceae</taxon>
        <taxon>Deminuibacter</taxon>
    </lineage>
</organism>
<evidence type="ECO:0000313" key="2">
    <source>
        <dbReference type="EMBL" id="RFM27691.1"/>
    </source>
</evidence>
<gene>
    <name evidence="2" type="ORF">DXN05_13370</name>
</gene>
<reference evidence="2 3" key="1">
    <citation type="submission" date="2018-08" db="EMBL/GenBank/DDBJ databases">
        <title>Chitinophagaceae sp. K23C18032701, a novel bacterium isolated from forest soil.</title>
        <authorList>
            <person name="Wang C."/>
        </authorList>
    </citation>
    <scope>NUCLEOTIDE SEQUENCE [LARGE SCALE GENOMIC DNA]</scope>
    <source>
        <strain evidence="2 3">K23C18032701</strain>
    </source>
</reference>